<feature type="transmembrane region" description="Helical" evidence="7">
    <location>
        <begin position="220"/>
        <end position="238"/>
    </location>
</feature>
<dbReference type="PANTHER" id="PTHR21355:SF0">
    <property type="entry name" value="G-PROTEIN COUPLED RECEPTOR-ASSOCIATED PROTEIN LMBRD2"/>
    <property type="match status" value="1"/>
</dbReference>
<dbReference type="PANTHER" id="PTHR21355">
    <property type="entry name" value="G-PROTEIN COUPLED RECEPTOR-ASSOCIATED PROTEIN LMBRD2"/>
    <property type="match status" value="1"/>
</dbReference>
<dbReference type="InterPro" id="IPR051584">
    <property type="entry name" value="GPCR-associated_LMBR1"/>
</dbReference>
<dbReference type="AlphaFoldDB" id="A0A553NQ71"/>
<evidence type="ECO:0000313" key="8">
    <source>
        <dbReference type="EMBL" id="TRY67592.1"/>
    </source>
</evidence>
<dbReference type="Pfam" id="PF04791">
    <property type="entry name" value="LMBR1"/>
    <property type="match status" value="1"/>
</dbReference>
<feature type="region of interest" description="Disordered" evidence="6">
    <location>
        <begin position="611"/>
        <end position="649"/>
    </location>
</feature>
<feature type="compositionally biased region" description="Basic and acidic residues" evidence="6">
    <location>
        <begin position="618"/>
        <end position="630"/>
    </location>
</feature>
<feature type="transmembrane region" description="Helical" evidence="7">
    <location>
        <begin position="452"/>
        <end position="477"/>
    </location>
</feature>
<keyword evidence="3 7" id="KW-0812">Transmembrane</keyword>
<evidence type="ECO:0000256" key="6">
    <source>
        <dbReference type="SAM" id="MobiDB-lite"/>
    </source>
</evidence>
<evidence type="ECO:0000256" key="5">
    <source>
        <dbReference type="ARBA" id="ARBA00023136"/>
    </source>
</evidence>
<evidence type="ECO:0000256" key="4">
    <source>
        <dbReference type="ARBA" id="ARBA00022989"/>
    </source>
</evidence>
<comment type="caution">
    <text evidence="8">The sequence shown here is derived from an EMBL/GenBank/DDBJ whole genome shotgun (WGS) entry which is preliminary data.</text>
</comment>
<dbReference type="Proteomes" id="UP000318571">
    <property type="component" value="Chromosome 4"/>
</dbReference>
<dbReference type="STRING" id="6832.A0A553NQ71"/>
<feature type="transmembrane region" description="Helical" evidence="7">
    <location>
        <begin position="181"/>
        <end position="200"/>
    </location>
</feature>
<feature type="transmembrane region" description="Helical" evidence="7">
    <location>
        <begin position="32"/>
        <end position="52"/>
    </location>
</feature>
<name>A0A553NQ71_TIGCA</name>
<evidence type="ECO:0000256" key="7">
    <source>
        <dbReference type="SAM" id="Phobius"/>
    </source>
</evidence>
<evidence type="ECO:0008006" key="10">
    <source>
        <dbReference type="Google" id="ProtNLM"/>
    </source>
</evidence>
<protein>
    <recommendedName>
        <fullName evidence="10">LMBR1 domain-containing protein 2 homolog</fullName>
    </recommendedName>
</protein>
<feature type="transmembrane region" description="Helical" evidence="7">
    <location>
        <begin position="555"/>
        <end position="577"/>
    </location>
</feature>
<comment type="similarity">
    <text evidence="2">Belongs to the LIMR family.</text>
</comment>
<organism evidence="8 9">
    <name type="scientific">Tigriopus californicus</name>
    <name type="common">Marine copepod</name>
    <dbReference type="NCBI Taxonomy" id="6832"/>
    <lineage>
        <taxon>Eukaryota</taxon>
        <taxon>Metazoa</taxon>
        <taxon>Ecdysozoa</taxon>
        <taxon>Arthropoda</taxon>
        <taxon>Crustacea</taxon>
        <taxon>Multicrustacea</taxon>
        <taxon>Hexanauplia</taxon>
        <taxon>Copepoda</taxon>
        <taxon>Harpacticoida</taxon>
        <taxon>Harpacticidae</taxon>
        <taxon>Tigriopus</taxon>
    </lineage>
</organism>
<keyword evidence="4 7" id="KW-1133">Transmembrane helix</keyword>
<dbReference type="EMBL" id="VCGU01000011">
    <property type="protein sequence ID" value="TRY67592.1"/>
    <property type="molecule type" value="Genomic_DNA"/>
</dbReference>
<sequence length="736" mass="83867">MAATTFVLDVLVTLVLSGYLLYHYGDWMRHRVAVTVAVLIAWYFSFMIIFVLPLDVSSTAYRQCVNASLAEAALPNASADSLTTPDPNIITERDIRLSRGDSSTHPPQSSTDSLTQALAHQIHCQPPYSLLAPAVLPDLWKVVYWNSQLLTWLILPLMQSYTLAGEFTPSGKLRSALWDNMIYYTSLLFIALILFVYIALQPDLDLNWERLKAIASSASNTWGLCVLVLMLGYGLIEVPRNLWKFTQKGYQLNRAYFKVAKLMTERTDAEESLDDALATLHAVGQIIGQNDLRRPFVDTIMAKVPIEMMEKIQRRRTEVAFNNDPPDEKTLTKLHRQVMFSLQNHHRTEAQWTDMTNQVFELEDINRNMISNEHVFKHTLSPAPKAILARTVFTPKIEWYWKCLLMPLILRFAAGLAVVMSAIILWSEITFFSKSPPLSLLAVFVKLAMRSYNYFAIEIICFVSICYLCLCAYYTIFKIRVLNYYYLAKNHQSDEYTLLFSGALLCRLTPPLCLNFLSLIHMDSHVIQSQIMETAYTQIMGHMDVISIVSDYFNIYFPIALLALSLCTYFSVGARFLSALGFQQFLNQDSELTLEMVEEGKEHIKREKRRIQRLQESASRRRDFRERFADPEMGSSGTDRSDSGSVNNRFRSKDIVKSGPFRQASSPERSLLANQHYPNIHNSPSRELGGGSASYSIDRVDLVSPMTETIDLNSPLDIPDTPSLRSEVPKNIFDDL</sequence>
<comment type="subcellular location">
    <subcellularLocation>
        <location evidence="1">Membrane</location>
        <topology evidence="1">Multi-pass membrane protein</topology>
    </subcellularLocation>
</comment>
<dbReference type="InterPro" id="IPR006876">
    <property type="entry name" value="LMBR1-like_membr_prot"/>
</dbReference>
<proteinExistence type="inferred from homology"/>
<evidence type="ECO:0000256" key="2">
    <source>
        <dbReference type="ARBA" id="ARBA00010487"/>
    </source>
</evidence>
<gene>
    <name evidence="8" type="ORF">TCAL_03463</name>
</gene>
<feature type="transmembrane region" description="Helical" evidence="7">
    <location>
        <begin position="408"/>
        <end position="432"/>
    </location>
</feature>
<feature type="region of interest" description="Disordered" evidence="6">
    <location>
        <begin position="713"/>
        <end position="736"/>
    </location>
</feature>
<dbReference type="GO" id="GO:0016020">
    <property type="term" value="C:membrane"/>
    <property type="evidence" value="ECO:0007669"/>
    <property type="project" value="UniProtKB-SubCell"/>
</dbReference>
<evidence type="ECO:0000256" key="1">
    <source>
        <dbReference type="ARBA" id="ARBA00004141"/>
    </source>
</evidence>
<feature type="transmembrane region" description="Helical" evidence="7">
    <location>
        <begin position="6"/>
        <end position="25"/>
    </location>
</feature>
<evidence type="ECO:0000256" key="3">
    <source>
        <dbReference type="ARBA" id="ARBA00022692"/>
    </source>
</evidence>
<accession>A0A553NQ71</accession>
<reference evidence="8 9" key="1">
    <citation type="journal article" date="2018" name="Nat. Ecol. Evol.">
        <title>Genomic signatures of mitonuclear coevolution across populations of Tigriopus californicus.</title>
        <authorList>
            <person name="Barreto F.S."/>
            <person name="Watson E.T."/>
            <person name="Lima T.G."/>
            <person name="Willett C.S."/>
            <person name="Edmands S."/>
            <person name="Li W."/>
            <person name="Burton R.S."/>
        </authorList>
    </citation>
    <scope>NUCLEOTIDE SEQUENCE [LARGE SCALE GENOMIC DNA]</scope>
    <source>
        <strain evidence="8 9">San Diego</strain>
    </source>
</reference>
<keyword evidence="9" id="KW-1185">Reference proteome</keyword>
<dbReference type="OMA" id="QLERICY"/>
<keyword evidence="5 7" id="KW-0472">Membrane</keyword>
<evidence type="ECO:0000313" key="9">
    <source>
        <dbReference type="Proteomes" id="UP000318571"/>
    </source>
</evidence>